<protein>
    <submittedName>
        <fullName evidence="2">Uncharacterized protein YpbB</fullName>
    </submittedName>
</protein>
<organism evidence="2 3">
    <name type="scientific">Halobacillus aidingensis</name>
    <dbReference type="NCBI Taxonomy" id="240303"/>
    <lineage>
        <taxon>Bacteria</taxon>
        <taxon>Bacillati</taxon>
        <taxon>Bacillota</taxon>
        <taxon>Bacilli</taxon>
        <taxon>Bacillales</taxon>
        <taxon>Bacillaceae</taxon>
        <taxon>Halobacillus</taxon>
    </lineage>
</organism>
<dbReference type="Pfam" id="PF14493">
    <property type="entry name" value="HTH_40"/>
    <property type="match status" value="1"/>
</dbReference>
<dbReference type="Proteomes" id="UP000198860">
    <property type="component" value="Unassembled WGS sequence"/>
</dbReference>
<dbReference type="InterPro" id="IPR029491">
    <property type="entry name" value="Helicase_HTH"/>
</dbReference>
<name>A0A1H0STH3_HALAD</name>
<dbReference type="RefSeq" id="WP_089654033.1">
    <property type="nucleotide sequence ID" value="NZ_FNIZ01000019.1"/>
</dbReference>
<dbReference type="Gene3D" id="1.10.10.1390">
    <property type="entry name" value="ATP-dependent DNA helicase RecQ"/>
    <property type="match status" value="1"/>
</dbReference>
<evidence type="ECO:0000259" key="1">
    <source>
        <dbReference type="Pfam" id="PF14493"/>
    </source>
</evidence>
<gene>
    <name evidence="2" type="ORF">SAMN05421677_11916</name>
</gene>
<sequence length="356" mass="41458">MFDHVVLTCVDRFRGERTVSGIYHLLTGKRSSQTLQDAKGYELDTLFGIYPSLKRESLEKRVQPLIRDGLIQINEQSFPSITSEGARRLSSFPIQELTYFDGMVWHDVIPTFVRRVYLMLQMMANTNAGIDHYVPIVDDFGTQNWVRTVHHQFQDKLPKMVESMYEEIHHLLKEHPSLQAELFVHRLTGGGVIGMTIDQLKREFDLNIEDVELMLQHTHYYLFLESKKKKDRYPVLHLCTKGLDATHLITRSARKTYQYIQQGLSMQEIMNLRRLKKSTIQDHIVESALIIPDFSITSFLSEEDVREINKMGSQMNTKKLKQIYEALDGKYDYFELRLALAKGQHVIKEGMTQDEA</sequence>
<evidence type="ECO:0000313" key="3">
    <source>
        <dbReference type="Proteomes" id="UP000198860"/>
    </source>
</evidence>
<feature type="domain" description="Helicase Helix-turn-helix" evidence="1">
    <location>
        <begin position="252"/>
        <end position="340"/>
    </location>
</feature>
<dbReference type="STRING" id="240303.SAMN05421677_11916"/>
<reference evidence="3" key="1">
    <citation type="submission" date="2016-10" db="EMBL/GenBank/DDBJ databases">
        <authorList>
            <person name="Varghese N."/>
            <person name="Submissions S."/>
        </authorList>
    </citation>
    <scope>NUCLEOTIDE SEQUENCE [LARGE SCALE GENOMIC DNA]</scope>
    <source>
        <strain evidence="3">CGMCC 1.3703</strain>
    </source>
</reference>
<proteinExistence type="predicted"/>
<accession>A0A1H0STH3</accession>
<dbReference type="OrthoDB" id="2354672at2"/>
<evidence type="ECO:0000313" key="2">
    <source>
        <dbReference type="EMBL" id="SDP44905.1"/>
    </source>
</evidence>
<dbReference type="InterPro" id="IPR008308">
    <property type="entry name" value="YpbB-like"/>
</dbReference>
<keyword evidence="3" id="KW-1185">Reference proteome</keyword>
<dbReference type="AlphaFoldDB" id="A0A1H0STH3"/>
<dbReference type="EMBL" id="FNIZ01000019">
    <property type="protein sequence ID" value="SDP44905.1"/>
    <property type="molecule type" value="Genomic_DNA"/>
</dbReference>
<dbReference type="PIRSF" id="PIRSF021350">
    <property type="entry name" value="UCP021350"/>
    <property type="match status" value="1"/>
</dbReference>